<dbReference type="Pfam" id="PF01266">
    <property type="entry name" value="DAO"/>
    <property type="match status" value="1"/>
</dbReference>
<evidence type="ECO:0000313" key="4">
    <source>
        <dbReference type="Proteomes" id="UP000059425"/>
    </source>
</evidence>
<dbReference type="Gene3D" id="3.30.9.10">
    <property type="entry name" value="D-Amino Acid Oxidase, subunit A, domain 2"/>
    <property type="match status" value="1"/>
</dbReference>
<evidence type="ECO:0000259" key="2">
    <source>
        <dbReference type="Pfam" id="PF01266"/>
    </source>
</evidence>
<dbReference type="Gene3D" id="3.50.50.60">
    <property type="entry name" value="FAD/NAD(P)-binding domain"/>
    <property type="match status" value="1"/>
</dbReference>
<reference evidence="3 4" key="2">
    <citation type="journal article" date="2018" name="Nature">
        <title>Mutant phenotypes for thousands of bacterial genes of unknown function.</title>
        <authorList>
            <person name="Price M.N."/>
            <person name="Wetmore K.M."/>
            <person name="Waters R.J."/>
            <person name="Callaghan M."/>
            <person name="Ray J."/>
            <person name="Liu H."/>
            <person name="Kuehl J.V."/>
            <person name="Melnyk R.A."/>
            <person name="Lamson J.S."/>
            <person name="Suh Y."/>
            <person name="Carlson H.K."/>
            <person name="Esquivel Z."/>
            <person name="Sadeeshkumar H."/>
            <person name="Chakraborty R."/>
            <person name="Zane G.M."/>
            <person name="Rubin B.E."/>
            <person name="Wall J.D."/>
            <person name="Visel A."/>
            <person name="Bristow J."/>
            <person name="Blow M.J."/>
            <person name="Arkin A.P."/>
            <person name="Deutschbauer A.M."/>
        </authorList>
    </citation>
    <scope>NUCLEOTIDE SEQUENCE [LARGE SCALE GENOMIC DNA]</scope>
    <source>
        <strain evidence="3 4">FW300-N2C3</strain>
    </source>
</reference>
<dbReference type="PANTHER" id="PTHR13847">
    <property type="entry name" value="SARCOSINE DEHYDROGENASE-RELATED"/>
    <property type="match status" value="1"/>
</dbReference>
<name>A0A0N9W4Q1_PSEFL</name>
<dbReference type="OrthoDB" id="9806257at2"/>
<dbReference type="RefSeq" id="WP_060740715.1">
    <property type="nucleotide sequence ID" value="NZ_CP012831.1"/>
</dbReference>
<dbReference type="GO" id="GO:0005737">
    <property type="term" value="C:cytoplasm"/>
    <property type="evidence" value="ECO:0007669"/>
    <property type="project" value="TreeGrafter"/>
</dbReference>
<dbReference type="EMBL" id="CP012831">
    <property type="protein sequence ID" value="ALI08418.1"/>
    <property type="molecule type" value="Genomic_DNA"/>
</dbReference>
<dbReference type="SUPFAM" id="SSF51905">
    <property type="entry name" value="FAD/NAD(P)-binding domain"/>
    <property type="match status" value="1"/>
</dbReference>
<protein>
    <submittedName>
        <fullName evidence="3">FAD-dependent oxidoreductase</fullName>
    </submittedName>
</protein>
<dbReference type="Proteomes" id="UP000059425">
    <property type="component" value="Chromosome"/>
</dbReference>
<gene>
    <name evidence="3" type="ORF">AO356_16865</name>
</gene>
<proteinExistence type="predicted"/>
<evidence type="ECO:0000256" key="1">
    <source>
        <dbReference type="ARBA" id="ARBA00023002"/>
    </source>
</evidence>
<sequence>MIARYDFIVVGGGIAGVSAAYELAGHGSVCLLEQEQQLAYHTTGRSAAISMESYGNQQIRSLTCASRRFFENPPEGLAEHPLWAPRGALIVAQAARVDKLKARFNAVLEQVPTAELLDDKHVQELVPYLAEGAWSAGIYEPSAFDLDVHGIHGAYLSGLRARGGVVKRETEVLRGEYRDGHWRLHTRDGQSLQAAIVVNAAGAWADEIAERCGVPKVGVRPLRRTVLAVDPQCDVHHTPYLGTVDEDIFIKPEAGRLIVSPCDESPSLPCDALPEELDLAITMDRLQNTTRLRPRSIINKWAGLRTFVADRSPVLGQDPQQERFIWLAALGGYGIQAAPAIARLCSHAALGIAMPADLAALQLNYQHFSPARCRDEEFSSLAVKQVADLH</sequence>
<reference evidence="4" key="1">
    <citation type="submission" date="2015-09" db="EMBL/GenBank/DDBJ databases">
        <title>Whole genome sequence of Pseudomonas fluorescens FW300-N2C3.</title>
        <authorList>
            <person name="Ray J."/>
            <person name="Melnyk R."/>
            <person name="Deutschbauer A."/>
        </authorList>
    </citation>
    <scope>NUCLEOTIDE SEQUENCE [LARGE SCALE GENOMIC DNA]</scope>
    <source>
        <strain evidence="4">FW300-N2C3</strain>
    </source>
</reference>
<evidence type="ECO:0000313" key="3">
    <source>
        <dbReference type="EMBL" id="ALI08418.1"/>
    </source>
</evidence>
<dbReference type="AlphaFoldDB" id="A0A0N9W4Q1"/>
<dbReference type="PANTHER" id="PTHR13847:SF287">
    <property type="entry name" value="FAD-DEPENDENT OXIDOREDUCTASE DOMAIN-CONTAINING PROTEIN 1"/>
    <property type="match status" value="1"/>
</dbReference>
<organism evidence="3 4">
    <name type="scientific">Pseudomonas fluorescens</name>
    <dbReference type="NCBI Taxonomy" id="294"/>
    <lineage>
        <taxon>Bacteria</taxon>
        <taxon>Pseudomonadati</taxon>
        <taxon>Pseudomonadota</taxon>
        <taxon>Gammaproteobacteria</taxon>
        <taxon>Pseudomonadales</taxon>
        <taxon>Pseudomonadaceae</taxon>
        <taxon>Pseudomonas</taxon>
    </lineage>
</organism>
<feature type="domain" description="FAD dependent oxidoreductase" evidence="2">
    <location>
        <begin position="6"/>
        <end position="345"/>
    </location>
</feature>
<dbReference type="InterPro" id="IPR036188">
    <property type="entry name" value="FAD/NAD-bd_sf"/>
</dbReference>
<keyword evidence="1" id="KW-0560">Oxidoreductase</keyword>
<accession>A0A0N9W4Q1</accession>
<dbReference type="GO" id="GO:0016491">
    <property type="term" value="F:oxidoreductase activity"/>
    <property type="evidence" value="ECO:0007669"/>
    <property type="project" value="UniProtKB-KW"/>
</dbReference>
<dbReference type="InterPro" id="IPR006076">
    <property type="entry name" value="FAD-dep_OxRdtase"/>
</dbReference>